<dbReference type="GO" id="GO:0004146">
    <property type="term" value="F:dihydrofolate reductase activity"/>
    <property type="evidence" value="ECO:0007669"/>
    <property type="project" value="UniProtKB-EC"/>
</dbReference>
<evidence type="ECO:0000256" key="9">
    <source>
        <dbReference type="RuleBase" id="RU004474"/>
    </source>
</evidence>
<dbReference type="PANTHER" id="PTHR48069:SF3">
    <property type="entry name" value="DIHYDROFOLATE REDUCTASE"/>
    <property type="match status" value="1"/>
</dbReference>
<dbReference type="InterPro" id="IPR001796">
    <property type="entry name" value="DHFR_dom"/>
</dbReference>
<keyword evidence="4 8" id="KW-0554">One-carbon metabolism</keyword>
<sequence>MISFIFAMDKNRLIGKDNDLPWHIPNDFKFFKDMTIGKTIIMGRKTFESFGKPLPDRKHIVITSNPDYDREGCTVIHSIDEILELEKNDPDTEWFVIGGGVLFEKMLPYADRMYLTYIDEAFEGDSYFPEFNKDDWKLVAETKGQKDEKNPYDYYFRTYERVGS</sequence>
<dbReference type="PROSITE" id="PS51330">
    <property type="entry name" value="DHFR_2"/>
    <property type="match status" value="1"/>
</dbReference>
<evidence type="ECO:0000256" key="1">
    <source>
        <dbReference type="ARBA" id="ARBA00004903"/>
    </source>
</evidence>
<dbReference type="AlphaFoldDB" id="A0A838CQA8"/>
<evidence type="ECO:0000259" key="10">
    <source>
        <dbReference type="PROSITE" id="PS51330"/>
    </source>
</evidence>
<dbReference type="Proteomes" id="UP000571017">
    <property type="component" value="Unassembled WGS sequence"/>
</dbReference>
<dbReference type="GO" id="GO:0006730">
    <property type="term" value="P:one-carbon metabolic process"/>
    <property type="evidence" value="ECO:0007669"/>
    <property type="project" value="UniProtKB-KW"/>
</dbReference>
<dbReference type="InterPro" id="IPR024072">
    <property type="entry name" value="DHFR-like_dom_sf"/>
</dbReference>
<dbReference type="CDD" id="cd00209">
    <property type="entry name" value="DHFR"/>
    <property type="match status" value="1"/>
</dbReference>
<proteinExistence type="inferred from homology"/>
<evidence type="ECO:0000256" key="4">
    <source>
        <dbReference type="ARBA" id="ARBA00022563"/>
    </source>
</evidence>
<evidence type="ECO:0000256" key="3">
    <source>
        <dbReference type="ARBA" id="ARBA00012856"/>
    </source>
</evidence>
<dbReference type="GO" id="GO:0046452">
    <property type="term" value="P:dihydrofolate metabolic process"/>
    <property type="evidence" value="ECO:0007669"/>
    <property type="project" value="TreeGrafter"/>
</dbReference>
<organism evidence="11 12">
    <name type="scientific">Halobacillus locisalis</name>
    <dbReference type="NCBI Taxonomy" id="220753"/>
    <lineage>
        <taxon>Bacteria</taxon>
        <taxon>Bacillati</taxon>
        <taxon>Bacillota</taxon>
        <taxon>Bacilli</taxon>
        <taxon>Bacillales</taxon>
        <taxon>Bacillaceae</taxon>
        <taxon>Halobacillus</taxon>
    </lineage>
</organism>
<evidence type="ECO:0000256" key="2">
    <source>
        <dbReference type="ARBA" id="ARBA00009539"/>
    </source>
</evidence>
<comment type="similarity">
    <text evidence="2 8 9">Belongs to the dihydrofolate reductase family.</text>
</comment>
<evidence type="ECO:0000256" key="7">
    <source>
        <dbReference type="ARBA" id="ARBA00025067"/>
    </source>
</evidence>
<name>A0A838CQA8_9BACI</name>
<dbReference type="UniPathway" id="UPA00077">
    <property type="reaction ID" value="UER00158"/>
</dbReference>
<dbReference type="PIRSF" id="PIRSF000194">
    <property type="entry name" value="DHFR"/>
    <property type="match status" value="1"/>
</dbReference>
<evidence type="ECO:0000256" key="8">
    <source>
        <dbReference type="PIRNR" id="PIRNR000194"/>
    </source>
</evidence>
<evidence type="ECO:0000256" key="5">
    <source>
        <dbReference type="ARBA" id="ARBA00022857"/>
    </source>
</evidence>
<dbReference type="GO" id="GO:0046655">
    <property type="term" value="P:folic acid metabolic process"/>
    <property type="evidence" value="ECO:0007669"/>
    <property type="project" value="TreeGrafter"/>
</dbReference>
<comment type="function">
    <text evidence="7 8">Key enzyme in folate metabolism. Catalyzes an essential reaction for de novo glycine and purine synthesis, and for DNA precursor synthesis.</text>
</comment>
<comment type="caution">
    <text evidence="11">The sequence shown here is derived from an EMBL/GenBank/DDBJ whole genome shotgun (WGS) entry which is preliminary data.</text>
</comment>
<dbReference type="GO" id="GO:0070401">
    <property type="term" value="F:NADP+ binding"/>
    <property type="evidence" value="ECO:0007669"/>
    <property type="project" value="UniProtKB-ARBA"/>
</dbReference>
<dbReference type="EMBL" id="JACEFG010000001">
    <property type="protein sequence ID" value="MBA2173935.1"/>
    <property type="molecule type" value="Genomic_DNA"/>
</dbReference>
<dbReference type="Gene3D" id="3.40.430.10">
    <property type="entry name" value="Dihydrofolate Reductase, subunit A"/>
    <property type="match status" value="1"/>
</dbReference>
<dbReference type="Pfam" id="PF00186">
    <property type="entry name" value="DHFR_1"/>
    <property type="match status" value="1"/>
</dbReference>
<dbReference type="InterPro" id="IPR012259">
    <property type="entry name" value="DHFR"/>
</dbReference>
<feature type="domain" description="DHFR" evidence="10">
    <location>
        <begin position="1"/>
        <end position="161"/>
    </location>
</feature>
<keyword evidence="6 8" id="KW-0560">Oxidoreductase</keyword>
<dbReference type="InterPro" id="IPR017925">
    <property type="entry name" value="DHFR_CS"/>
</dbReference>
<dbReference type="PANTHER" id="PTHR48069">
    <property type="entry name" value="DIHYDROFOLATE REDUCTASE"/>
    <property type="match status" value="1"/>
</dbReference>
<keyword evidence="12" id="KW-1185">Reference proteome</keyword>
<dbReference type="GO" id="GO:0005829">
    <property type="term" value="C:cytosol"/>
    <property type="evidence" value="ECO:0007669"/>
    <property type="project" value="TreeGrafter"/>
</dbReference>
<gene>
    <name evidence="11" type="ORF">H0266_03380</name>
</gene>
<dbReference type="FunFam" id="3.40.430.10:FF:000001">
    <property type="entry name" value="Dihydrofolate reductase"/>
    <property type="match status" value="1"/>
</dbReference>
<dbReference type="GO" id="GO:0046654">
    <property type="term" value="P:tetrahydrofolate biosynthetic process"/>
    <property type="evidence" value="ECO:0007669"/>
    <property type="project" value="UniProtKB-UniPathway"/>
</dbReference>
<evidence type="ECO:0000256" key="6">
    <source>
        <dbReference type="ARBA" id="ARBA00023002"/>
    </source>
</evidence>
<evidence type="ECO:0000313" key="11">
    <source>
        <dbReference type="EMBL" id="MBA2173935.1"/>
    </source>
</evidence>
<protein>
    <recommendedName>
        <fullName evidence="3 8">Dihydrofolate reductase</fullName>
        <ecNumber evidence="3 8">1.5.1.3</ecNumber>
    </recommendedName>
</protein>
<dbReference type="RefSeq" id="WP_181470963.1">
    <property type="nucleotide sequence ID" value="NZ_JACEFG010000001.1"/>
</dbReference>
<comment type="pathway">
    <text evidence="1 8">Cofactor biosynthesis; tetrahydrofolate biosynthesis; 5,6,7,8-tetrahydrofolate from 7,8-dihydrofolate: step 1/1.</text>
</comment>
<dbReference type="PRINTS" id="PR00070">
    <property type="entry name" value="DHFR"/>
</dbReference>
<reference evidence="11 12" key="1">
    <citation type="journal article" date="2004" name="Extremophiles">
        <title>Halobacillus locisalis sp. nov., a halophilic bacterium isolated from a marine solar saltern of the Yellow Sea in Korea.</title>
        <authorList>
            <person name="Yoon J.H."/>
            <person name="Kang K.H."/>
            <person name="Oh T.K."/>
            <person name="Park Y.H."/>
        </authorList>
    </citation>
    <scope>NUCLEOTIDE SEQUENCE [LARGE SCALE GENOMIC DNA]</scope>
    <source>
        <strain evidence="11 12">KCTC 3788</strain>
    </source>
</reference>
<dbReference type="PROSITE" id="PS00075">
    <property type="entry name" value="DHFR_1"/>
    <property type="match status" value="1"/>
</dbReference>
<accession>A0A838CQA8</accession>
<dbReference type="EC" id="1.5.1.3" evidence="3 8"/>
<keyword evidence="5 8" id="KW-0521">NADP</keyword>
<dbReference type="SUPFAM" id="SSF53597">
    <property type="entry name" value="Dihydrofolate reductase-like"/>
    <property type="match status" value="1"/>
</dbReference>
<evidence type="ECO:0000313" key="12">
    <source>
        <dbReference type="Proteomes" id="UP000571017"/>
    </source>
</evidence>
<comment type="catalytic activity">
    <reaction evidence="8">
        <text>(6S)-5,6,7,8-tetrahydrofolate + NADP(+) = 7,8-dihydrofolate + NADPH + H(+)</text>
        <dbReference type="Rhea" id="RHEA:15009"/>
        <dbReference type="ChEBI" id="CHEBI:15378"/>
        <dbReference type="ChEBI" id="CHEBI:57451"/>
        <dbReference type="ChEBI" id="CHEBI:57453"/>
        <dbReference type="ChEBI" id="CHEBI:57783"/>
        <dbReference type="ChEBI" id="CHEBI:58349"/>
        <dbReference type="EC" id="1.5.1.3"/>
    </reaction>
</comment>